<evidence type="ECO:0000313" key="2">
    <source>
        <dbReference type="Proteomes" id="UP000033750"/>
    </source>
</evidence>
<name>A0A0F5H161_9BACT</name>
<proteinExistence type="predicted"/>
<evidence type="ECO:0000313" key="1">
    <source>
        <dbReference type="EMBL" id="KKB26592.1"/>
    </source>
</evidence>
<reference evidence="1 2" key="1">
    <citation type="submission" date="2015-03" db="EMBL/GenBank/DDBJ databases">
        <title>Genome sequence of Mycoplasma meleagridis strain ATCC 25294.</title>
        <authorList>
            <person name="Yacoub E."/>
            <person name="Blanchard A."/>
            <person name="Sirand-Pugnet P."/>
            <person name="Mardassi B.B.A."/>
        </authorList>
    </citation>
    <scope>NUCLEOTIDE SEQUENCE [LARGE SCALE GENOMIC DNA]</scope>
    <source>
        <strain evidence="1 2">ATCC 25294</strain>
    </source>
</reference>
<organism evidence="1 2">
    <name type="scientific">Mycoplasmopsis meleagridis ATCC 25294</name>
    <dbReference type="NCBI Taxonomy" id="1264554"/>
    <lineage>
        <taxon>Bacteria</taxon>
        <taxon>Bacillati</taxon>
        <taxon>Mycoplasmatota</taxon>
        <taxon>Mycoplasmoidales</taxon>
        <taxon>Metamycoplasmataceae</taxon>
        <taxon>Mycoplasmopsis</taxon>
    </lineage>
</organism>
<dbReference type="STRING" id="29561.MM26B8_00820"/>
<dbReference type="EMBL" id="JZXN01000018">
    <property type="protein sequence ID" value="KKB26592.1"/>
    <property type="molecule type" value="Genomic_DNA"/>
</dbReference>
<dbReference type="Proteomes" id="UP000033750">
    <property type="component" value="Unassembled WGS sequence"/>
</dbReference>
<protein>
    <submittedName>
        <fullName evidence="1">Uncharacterized protein</fullName>
    </submittedName>
</protein>
<comment type="caution">
    <text evidence="1">The sequence shown here is derived from an EMBL/GenBank/DDBJ whole genome shotgun (WGS) entry which is preliminary data.</text>
</comment>
<dbReference type="OrthoDB" id="399212at2"/>
<gene>
    <name evidence="1" type="ORF">MMELEA_01990</name>
</gene>
<accession>A0A0F5H161</accession>
<dbReference type="AlphaFoldDB" id="A0A0F5H161"/>
<dbReference type="RefSeq" id="WP_046097157.1">
    <property type="nucleotide sequence ID" value="NZ_JZXN01000018.1"/>
</dbReference>
<dbReference type="PATRIC" id="fig|1264554.4.peg.498"/>
<sequence>MKIKFHSIADHSNGNDKIEPIIIDFEIEATYESFQDDEGQIFDVYSFIDPGNNFKTRLEFGLTNMNIYTGEYTLNINTSKDEFCEIIDSKNNFKYQLITRGQYIAKKEKNKEVNYQLFDANEILLGTFNIVVSEI</sequence>
<keyword evidence="2" id="KW-1185">Reference proteome</keyword>